<dbReference type="PANTHER" id="PTHR30561">
    <property type="entry name" value="SMR FAMILY PROTON-DEPENDENT DRUG EFFLUX TRANSPORTER SUGE"/>
    <property type="match status" value="1"/>
</dbReference>
<dbReference type="Proteomes" id="UP001595989">
    <property type="component" value="Unassembled WGS sequence"/>
</dbReference>
<dbReference type="Gene3D" id="1.10.3730.20">
    <property type="match status" value="1"/>
</dbReference>
<keyword evidence="6 8" id="KW-0472">Membrane</keyword>
<accession>A0ABV9DJZ4</accession>
<comment type="subcellular location">
    <subcellularLocation>
        <location evidence="1 7">Cell membrane</location>
        <topology evidence="1 7">Multi-pass membrane protein</topology>
    </subcellularLocation>
</comment>
<evidence type="ECO:0000256" key="5">
    <source>
        <dbReference type="ARBA" id="ARBA00022989"/>
    </source>
</evidence>
<evidence type="ECO:0000256" key="6">
    <source>
        <dbReference type="ARBA" id="ARBA00023136"/>
    </source>
</evidence>
<evidence type="ECO:0000256" key="4">
    <source>
        <dbReference type="ARBA" id="ARBA00022692"/>
    </source>
</evidence>
<feature type="transmembrane region" description="Helical" evidence="8">
    <location>
        <begin position="84"/>
        <end position="103"/>
    </location>
</feature>
<keyword evidence="5 8" id="KW-1133">Transmembrane helix</keyword>
<dbReference type="RefSeq" id="WP_390295784.1">
    <property type="nucleotide sequence ID" value="NZ_JBHSFU010000005.1"/>
</dbReference>
<gene>
    <name evidence="9" type="ORF">ACFO3D_10820</name>
</gene>
<protein>
    <submittedName>
        <fullName evidence="9">DMT family transporter</fullName>
    </submittedName>
</protein>
<proteinExistence type="inferred from homology"/>
<keyword evidence="2" id="KW-0813">Transport</keyword>
<evidence type="ECO:0000256" key="1">
    <source>
        <dbReference type="ARBA" id="ARBA00004651"/>
    </source>
</evidence>
<evidence type="ECO:0000256" key="7">
    <source>
        <dbReference type="RuleBase" id="RU003942"/>
    </source>
</evidence>
<reference evidence="10" key="1">
    <citation type="journal article" date="2019" name="Int. J. Syst. Evol. Microbiol.">
        <title>The Global Catalogue of Microorganisms (GCM) 10K type strain sequencing project: providing services to taxonomists for standard genome sequencing and annotation.</title>
        <authorList>
            <consortium name="The Broad Institute Genomics Platform"/>
            <consortium name="The Broad Institute Genome Sequencing Center for Infectious Disease"/>
            <person name="Wu L."/>
            <person name="Ma J."/>
        </authorList>
    </citation>
    <scope>NUCLEOTIDE SEQUENCE [LARGE SCALE GENOMIC DNA]</scope>
    <source>
        <strain evidence="10">CGMCC 4.7426</strain>
    </source>
</reference>
<dbReference type="EMBL" id="JBHSFU010000005">
    <property type="protein sequence ID" value="MFC4558702.1"/>
    <property type="molecule type" value="Genomic_DNA"/>
</dbReference>
<feature type="transmembrane region" description="Helical" evidence="8">
    <location>
        <begin position="31"/>
        <end position="50"/>
    </location>
</feature>
<feature type="transmembrane region" description="Helical" evidence="8">
    <location>
        <begin position="57"/>
        <end position="78"/>
    </location>
</feature>
<keyword evidence="10" id="KW-1185">Reference proteome</keyword>
<dbReference type="InterPro" id="IPR000390">
    <property type="entry name" value="Small_drug/metabolite_transptr"/>
</dbReference>
<dbReference type="InterPro" id="IPR037185">
    <property type="entry name" value="EmrE-like"/>
</dbReference>
<comment type="caution">
    <text evidence="9">The sequence shown here is derived from an EMBL/GenBank/DDBJ whole genome shotgun (WGS) entry which is preliminary data.</text>
</comment>
<evidence type="ECO:0000256" key="3">
    <source>
        <dbReference type="ARBA" id="ARBA00022475"/>
    </source>
</evidence>
<evidence type="ECO:0000313" key="10">
    <source>
        <dbReference type="Proteomes" id="UP001595989"/>
    </source>
</evidence>
<evidence type="ECO:0000313" key="9">
    <source>
        <dbReference type="EMBL" id="MFC4558702.1"/>
    </source>
</evidence>
<dbReference type="PANTHER" id="PTHR30561:SF0">
    <property type="entry name" value="GUANIDINIUM EXPORTER"/>
    <property type="match status" value="1"/>
</dbReference>
<comment type="similarity">
    <text evidence="7">Belongs to the drug/metabolite transporter (DMT) superfamily. Small multidrug resistance (SMR) (TC 2.A.7.1) family.</text>
</comment>
<dbReference type="InterPro" id="IPR045324">
    <property type="entry name" value="Small_multidrug_res"/>
</dbReference>
<dbReference type="SUPFAM" id="SSF103481">
    <property type="entry name" value="Multidrug resistance efflux transporter EmrE"/>
    <property type="match status" value="1"/>
</dbReference>
<name>A0ABV9DJZ4_9BACI</name>
<evidence type="ECO:0000256" key="2">
    <source>
        <dbReference type="ARBA" id="ARBA00022448"/>
    </source>
</evidence>
<keyword evidence="3" id="KW-1003">Cell membrane</keyword>
<evidence type="ECO:0000256" key="8">
    <source>
        <dbReference type="SAM" id="Phobius"/>
    </source>
</evidence>
<organism evidence="9 10">
    <name type="scientific">Virgibacillus kekensis</name>
    <dbReference type="NCBI Taxonomy" id="202261"/>
    <lineage>
        <taxon>Bacteria</taxon>
        <taxon>Bacillati</taxon>
        <taxon>Bacillota</taxon>
        <taxon>Bacilli</taxon>
        <taxon>Bacillales</taxon>
        <taxon>Bacillaceae</taxon>
        <taxon>Virgibacillus</taxon>
    </lineage>
</organism>
<sequence length="104" mass="11169">MSWFFLIVAGVGEMAGVIGINMVNREKSLKSFIWFIGGFVGSFVFLTLAMNTIQMSTAYAVWTGIGTVGSAIAGMAFYGESADWRRIVFISMIIAAAVGLKLVS</sequence>
<dbReference type="Pfam" id="PF00893">
    <property type="entry name" value="Multi_Drug_Res"/>
    <property type="match status" value="1"/>
</dbReference>
<keyword evidence="4 7" id="KW-0812">Transmembrane</keyword>